<dbReference type="GO" id="GO:0008889">
    <property type="term" value="F:glycerophosphodiester phosphodiesterase activity"/>
    <property type="evidence" value="ECO:0007669"/>
    <property type="project" value="UniProtKB-EC"/>
</dbReference>
<comment type="similarity">
    <text evidence="1">Belongs to the glycerophosphoryl diester phosphodiesterase family.</text>
</comment>
<evidence type="ECO:0000313" key="7">
    <source>
        <dbReference type="Proteomes" id="UP000663760"/>
    </source>
</evidence>
<dbReference type="AlphaFoldDB" id="A0A7I8KJI4"/>
<gene>
    <name evidence="6" type="ORF">SI8410_06008612</name>
</gene>
<dbReference type="EMBL" id="LR746269">
    <property type="protein sequence ID" value="CAA7397947.1"/>
    <property type="molecule type" value="Genomic_DNA"/>
</dbReference>
<dbReference type="InterPro" id="IPR017946">
    <property type="entry name" value="PLC-like_Pdiesterase_TIM-brl"/>
</dbReference>
<proteinExistence type="inferred from homology"/>
<keyword evidence="4" id="KW-0378">Hydrolase</keyword>
<evidence type="ECO:0000313" key="6">
    <source>
        <dbReference type="EMBL" id="CAA7397947.1"/>
    </source>
</evidence>
<dbReference type="GO" id="GO:0006629">
    <property type="term" value="P:lipid metabolic process"/>
    <property type="evidence" value="ECO:0007669"/>
    <property type="project" value="InterPro"/>
</dbReference>
<evidence type="ECO:0000256" key="5">
    <source>
        <dbReference type="ARBA" id="ARBA00047512"/>
    </source>
</evidence>
<evidence type="ECO:0000256" key="3">
    <source>
        <dbReference type="ARBA" id="ARBA00022798"/>
    </source>
</evidence>
<dbReference type="Proteomes" id="UP000663760">
    <property type="component" value="Chromosome 6"/>
</dbReference>
<comment type="catalytic activity">
    <reaction evidence="5">
        <text>a sn-glycero-3-phosphodiester + H2O = an alcohol + sn-glycerol 3-phosphate + H(+)</text>
        <dbReference type="Rhea" id="RHEA:12969"/>
        <dbReference type="ChEBI" id="CHEBI:15377"/>
        <dbReference type="ChEBI" id="CHEBI:15378"/>
        <dbReference type="ChEBI" id="CHEBI:30879"/>
        <dbReference type="ChEBI" id="CHEBI:57597"/>
        <dbReference type="ChEBI" id="CHEBI:83408"/>
        <dbReference type="EC" id="3.1.4.46"/>
    </reaction>
</comment>
<dbReference type="SUPFAM" id="SSF51695">
    <property type="entry name" value="PLC-like phosphodiesterases"/>
    <property type="match status" value="1"/>
</dbReference>
<dbReference type="EC" id="3.1.4.46" evidence="2"/>
<keyword evidence="3" id="KW-0319">Glycerol metabolism</keyword>
<name>A0A7I8KJI4_SPIIN</name>
<dbReference type="PANTHER" id="PTHR43620">
    <property type="entry name" value="GLYCEROPHOSPHORYL DIESTER PHOSPHODIESTERASE"/>
    <property type="match status" value="1"/>
</dbReference>
<dbReference type="OrthoDB" id="1058301at2759"/>
<dbReference type="GO" id="GO:0006071">
    <property type="term" value="P:glycerol metabolic process"/>
    <property type="evidence" value="ECO:0007669"/>
    <property type="project" value="UniProtKB-KW"/>
</dbReference>
<accession>A0A7I8KJI4</accession>
<sequence>MGTFLVYDFEWEKFGRSGGHGVRKEPLVIAKGGHSGLYPDSNGIGICLPELNMHNCTDISNWYPNGAKNYTVNVNRSILSRSDKFDGFYQILTVDDLQQLKKLRLWLNIQHDKFYTDHKLNMTSYLLNITRTFAVGYVSSPELSFLRRVAPRLNDSNTQAVFRFLESGELEPSTG</sequence>
<dbReference type="PANTHER" id="PTHR43620:SF7">
    <property type="entry name" value="GLYCEROPHOSPHODIESTER PHOSPHODIESTERASE GDPD5-RELATED"/>
    <property type="match status" value="1"/>
</dbReference>
<reference evidence="6" key="1">
    <citation type="submission" date="2020-02" db="EMBL/GenBank/DDBJ databases">
        <authorList>
            <person name="Scholz U."/>
            <person name="Mascher M."/>
            <person name="Fiebig A."/>
        </authorList>
    </citation>
    <scope>NUCLEOTIDE SEQUENCE</scope>
</reference>
<evidence type="ECO:0000256" key="1">
    <source>
        <dbReference type="ARBA" id="ARBA00007277"/>
    </source>
</evidence>
<keyword evidence="7" id="KW-1185">Reference proteome</keyword>
<organism evidence="6 7">
    <name type="scientific">Spirodela intermedia</name>
    <name type="common">Intermediate duckweed</name>
    <dbReference type="NCBI Taxonomy" id="51605"/>
    <lineage>
        <taxon>Eukaryota</taxon>
        <taxon>Viridiplantae</taxon>
        <taxon>Streptophyta</taxon>
        <taxon>Embryophyta</taxon>
        <taxon>Tracheophyta</taxon>
        <taxon>Spermatophyta</taxon>
        <taxon>Magnoliopsida</taxon>
        <taxon>Liliopsida</taxon>
        <taxon>Araceae</taxon>
        <taxon>Lemnoideae</taxon>
        <taxon>Spirodela</taxon>
    </lineage>
</organism>
<protein>
    <recommendedName>
        <fullName evidence="2">glycerophosphodiester phosphodiesterase</fullName>
        <ecNumber evidence="2">3.1.4.46</ecNumber>
    </recommendedName>
</protein>
<evidence type="ECO:0000256" key="2">
    <source>
        <dbReference type="ARBA" id="ARBA00012247"/>
    </source>
</evidence>
<evidence type="ECO:0000256" key="4">
    <source>
        <dbReference type="ARBA" id="ARBA00022801"/>
    </source>
</evidence>